<sequence length="228" mass="26480">MFTDRLYEKAKPIWEAYLEHPFVKGIGEGSLELDKFKFFIEQDYLYLIDYARVFALGSVKATTLETMTQFADLLHSTLNEEMELHRTYAKKLGISRAQLENTDPSATTLAYTSYMLNKAHQGSDAEVVACVLACTWSYNFIGLDLNQKEGASEHERYGDWITMYASDEFTKLAENMKNLMDRLAVDKPEHEKAYLEEIFIHTSKLEYLFWEMADQKKMWLNKSNLLDG</sequence>
<evidence type="ECO:0000259" key="10">
    <source>
        <dbReference type="Pfam" id="PF03070"/>
    </source>
</evidence>
<dbReference type="Pfam" id="PF03070">
    <property type="entry name" value="TENA_THI-4"/>
    <property type="match status" value="1"/>
</dbReference>
<dbReference type="GO" id="GO:0009228">
    <property type="term" value="P:thiamine biosynthetic process"/>
    <property type="evidence" value="ECO:0007669"/>
    <property type="project" value="UniProtKB-KW"/>
</dbReference>
<keyword evidence="7 9" id="KW-0784">Thiamine biosynthesis</keyword>
<evidence type="ECO:0000256" key="7">
    <source>
        <dbReference type="ARBA" id="ARBA00022977"/>
    </source>
</evidence>
<evidence type="ECO:0000256" key="2">
    <source>
        <dbReference type="ARBA" id="ARBA00004948"/>
    </source>
</evidence>
<comment type="pathway">
    <text evidence="2 9">Cofactor biosynthesis; thiamine diphosphate biosynthesis.</text>
</comment>
<dbReference type="InterPro" id="IPR004305">
    <property type="entry name" value="Thiaminase-2/PQQC"/>
</dbReference>
<evidence type="ECO:0000256" key="8">
    <source>
        <dbReference type="ARBA" id="ARBA00048337"/>
    </source>
</evidence>
<dbReference type="EMBL" id="CP020772">
    <property type="protein sequence ID" value="ARI78720.1"/>
    <property type="molecule type" value="Genomic_DNA"/>
</dbReference>
<keyword evidence="9" id="KW-0378">Hydrolase</keyword>
<organism evidence="11 12">
    <name type="scientific">Halobacillus mangrovi</name>
    <dbReference type="NCBI Taxonomy" id="402384"/>
    <lineage>
        <taxon>Bacteria</taxon>
        <taxon>Bacillati</taxon>
        <taxon>Bacillota</taxon>
        <taxon>Bacilli</taxon>
        <taxon>Bacillales</taxon>
        <taxon>Bacillaceae</taxon>
        <taxon>Halobacillus</taxon>
    </lineage>
</organism>
<dbReference type="SUPFAM" id="SSF48613">
    <property type="entry name" value="Heme oxygenase-like"/>
    <property type="match status" value="1"/>
</dbReference>
<evidence type="ECO:0000313" key="12">
    <source>
        <dbReference type="Proteomes" id="UP000192527"/>
    </source>
</evidence>
<dbReference type="InterPro" id="IPR050967">
    <property type="entry name" value="Thiamine_Salvage_TenA"/>
</dbReference>
<dbReference type="Gene3D" id="1.20.910.10">
    <property type="entry name" value="Heme oxygenase-like"/>
    <property type="match status" value="1"/>
</dbReference>
<name>A0A1W5ZZP3_9BACI</name>
<evidence type="ECO:0000256" key="5">
    <source>
        <dbReference type="ARBA" id="ARBA00012684"/>
    </source>
</evidence>
<dbReference type="NCBIfam" id="TIGR04306">
    <property type="entry name" value="salvage_TenA"/>
    <property type="match status" value="1"/>
</dbReference>
<dbReference type="InterPro" id="IPR016084">
    <property type="entry name" value="Haem_Oase-like_multi-hlx"/>
</dbReference>
<dbReference type="KEGG" id="hmn:HM131_18560"/>
<dbReference type="PANTHER" id="PTHR43198:SF2">
    <property type="entry name" value="SI:CH1073-67J19.1-RELATED"/>
    <property type="match status" value="1"/>
</dbReference>
<dbReference type="InterPro" id="IPR027574">
    <property type="entry name" value="Thiaminase_II"/>
</dbReference>
<dbReference type="EC" id="3.5.99.2" evidence="5 9"/>
<dbReference type="Proteomes" id="UP000192527">
    <property type="component" value="Chromosome"/>
</dbReference>
<evidence type="ECO:0000256" key="9">
    <source>
        <dbReference type="RuleBase" id="RU363093"/>
    </source>
</evidence>
<gene>
    <name evidence="11" type="ORF">HM131_18560</name>
</gene>
<dbReference type="GO" id="GO:0050334">
    <property type="term" value="F:thiaminase activity"/>
    <property type="evidence" value="ECO:0007669"/>
    <property type="project" value="UniProtKB-EC"/>
</dbReference>
<dbReference type="RefSeq" id="WP_085031179.1">
    <property type="nucleotide sequence ID" value="NZ_CP020772.1"/>
</dbReference>
<dbReference type="OrthoDB" id="34166at2"/>
<evidence type="ECO:0000256" key="4">
    <source>
        <dbReference type="ARBA" id="ARBA00011881"/>
    </source>
</evidence>
<comment type="catalytic activity">
    <reaction evidence="1 9">
        <text>4-amino-5-aminomethyl-2-methylpyrimidine + H2O = 4-amino-5-hydroxymethyl-2-methylpyrimidine + NH4(+)</text>
        <dbReference type="Rhea" id="RHEA:31799"/>
        <dbReference type="ChEBI" id="CHEBI:15377"/>
        <dbReference type="ChEBI" id="CHEBI:16892"/>
        <dbReference type="ChEBI" id="CHEBI:28938"/>
        <dbReference type="ChEBI" id="CHEBI:63416"/>
        <dbReference type="EC" id="3.5.99.2"/>
    </reaction>
</comment>
<evidence type="ECO:0000256" key="3">
    <source>
        <dbReference type="ARBA" id="ARBA00010264"/>
    </source>
</evidence>
<reference evidence="11 12" key="1">
    <citation type="submission" date="2017-04" db="EMBL/GenBank/DDBJ databases">
        <title>The whole genome sequencing and assembly of Halobacillus mangrovi strain.</title>
        <authorList>
            <person name="Lee S.-J."/>
            <person name="Park M.-K."/>
            <person name="Kim J.-Y."/>
            <person name="Lee Y.-J."/>
            <person name="Yi H."/>
            <person name="Bahn Y.-S."/>
            <person name="Kim J.F."/>
            <person name="Lee D.-W."/>
        </authorList>
    </citation>
    <scope>NUCLEOTIDE SEQUENCE [LARGE SCALE GENOMIC DNA]</scope>
    <source>
        <strain evidence="11 12">KTB 131</strain>
    </source>
</reference>
<comment type="similarity">
    <text evidence="3 9">Belongs to the TenA family.</text>
</comment>
<comment type="catalytic activity">
    <reaction evidence="8 9">
        <text>thiamine + H2O = 5-(2-hydroxyethyl)-4-methylthiazole + 4-amino-5-hydroxymethyl-2-methylpyrimidine + H(+)</text>
        <dbReference type="Rhea" id="RHEA:17509"/>
        <dbReference type="ChEBI" id="CHEBI:15377"/>
        <dbReference type="ChEBI" id="CHEBI:15378"/>
        <dbReference type="ChEBI" id="CHEBI:16892"/>
        <dbReference type="ChEBI" id="CHEBI:17957"/>
        <dbReference type="ChEBI" id="CHEBI:18385"/>
        <dbReference type="EC" id="3.5.99.2"/>
    </reaction>
</comment>
<proteinExistence type="inferred from homology"/>
<feature type="domain" description="Thiaminase-2/PQQC" evidence="10">
    <location>
        <begin position="8"/>
        <end position="213"/>
    </location>
</feature>
<dbReference type="GO" id="GO:0009229">
    <property type="term" value="P:thiamine diphosphate biosynthetic process"/>
    <property type="evidence" value="ECO:0007669"/>
    <property type="project" value="UniProtKB-UniPathway"/>
</dbReference>
<dbReference type="CDD" id="cd19366">
    <property type="entry name" value="TenA_C_BhTenA-like"/>
    <property type="match status" value="1"/>
</dbReference>
<evidence type="ECO:0000313" key="11">
    <source>
        <dbReference type="EMBL" id="ARI78720.1"/>
    </source>
</evidence>
<protein>
    <recommendedName>
        <fullName evidence="6 9">Aminopyrimidine aminohydrolase</fullName>
        <ecNumber evidence="5 9">3.5.99.2</ecNumber>
    </recommendedName>
</protein>
<comment type="function">
    <text evidence="9">Catalyzes an amino-pyrimidine hydrolysis reaction at the C5' of the pyrimidine moiety of thiamine compounds, a reaction that is part of a thiamine salvage pathway.</text>
</comment>
<evidence type="ECO:0000256" key="1">
    <source>
        <dbReference type="ARBA" id="ARBA00001881"/>
    </source>
</evidence>
<dbReference type="AlphaFoldDB" id="A0A1W5ZZP3"/>
<accession>A0A1W5ZZP3</accession>
<dbReference type="GO" id="GO:0005829">
    <property type="term" value="C:cytosol"/>
    <property type="evidence" value="ECO:0007669"/>
    <property type="project" value="TreeGrafter"/>
</dbReference>
<keyword evidence="12" id="KW-1185">Reference proteome</keyword>
<dbReference type="STRING" id="402384.HM131_18560"/>
<comment type="subunit">
    <text evidence="4">Homotetramer.</text>
</comment>
<dbReference type="UniPathway" id="UPA00060"/>
<dbReference type="PANTHER" id="PTHR43198">
    <property type="entry name" value="BIFUNCTIONAL TH2 PROTEIN"/>
    <property type="match status" value="1"/>
</dbReference>
<evidence type="ECO:0000256" key="6">
    <source>
        <dbReference type="ARBA" id="ARBA00013647"/>
    </source>
</evidence>